<organism evidence="5 6">
    <name type="scientific">Aneurinibacillus danicus</name>
    <dbReference type="NCBI Taxonomy" id="267746"/>
    <lineage>
        <taxon>Bacteria</taxon>
        <taxon>Bacillati</taxon>
        <taxon>Bacillota</taxon>
        <taxon>Bacilli</taxon>
        <taxon>Bacillales</taxon>
        <taxon>Paenibacillaceae</taxon>
        <taxon>Aneurinibacillus group</taxon>
        <taxon>Aneurinibacillus</taxon>
    </lineage>
</organism>
<dbReference type="InterPro" id="IPR003833">
    <property type="entry name" value="CT_C_D"/>
</dbReference>
<accession>A0A511V7K1</accession>
<evidence type="ECO:0000259" key="4">
    <source>
        <dbReference type="SMART" id="SM00796"/>
    </source>
</evidence>
<evidence type="ECO:0000256" key="2">
    <source>
        <dbReference type="ARBA" id="ARBA00022801"/>
    </source>
</evidence>
<dbReference type="Gene3D" id="2.40.100.10">
    <property type="entry name" value="Cyclophilin-like"/>
    <property type="match status" value="1"/>
</dbReference>
<keyword evidence="3" id="KW-0067">ATP-binding</keyword>
<feature type="domain" description="Carboxyltransferase" evidence="4">
    <location>
        <begin position="9"/>
        <end position="239"/>
    </location>
</feature>
<evidence type="ECO:0000256" key="3">
    <source>
        <dbReference type="ARBA" id="ARBA00022840"/>
    </source>
</evidence>
<dbReference type="EMBL" id="BJXX01000057">
    <property type="protein sequence ID" value="GEN33898.1"/>
    <property type="molecule type" value="Genomic_DNA"/>
</dbReference>
<dbReference type="PANTHER" id="PTHR34698:SF2">
    <property type="entry name" value="5-OXOPROLINASE SUBUNIT B"/>
    <property type="match status" value="1"/>
</dbReference>
<evidence type="ECO:0000256" key="1">
    <source>
        <dbReference type="ARBA" id="ARBA00022741"/>
    </source>
</evidence>
<dbReference type="OrthoDB" id="9778567at2"/>
<dbReference type="SUPFAM" id="SSF160467">
    <property type="entry name" value="PH0987 N-terminal domain-like"/>
    <property type="match status" value="1"/>
</dbReference>
<reference evidence="5 6" key="1">
    <citation type="submission" date="2019-07" db="EMBL/GenBank/DDBJ databases">
        <title>Whole genome shotgun sequence of Aneurinibacillus danicus NBRC 102444.</title>
        <authorList>
            <person name="Hosoyama A."/>
            <person name="Uohara A."/>
            <person name="Ohji S."/>
            <person name="Ichikawa N."/>
        </authorList>
    </citation>
    <scope>NUCLEOTIDE SEQUENCE [LARGE SCALE GENOMIC DNA]</scope>
    <source>
        <strain evidence="5 6">NBRC 102444</strain>
    </source>
</reference>
<keyword evidence="1" id="KW-0547">Nucleotide-binding</keyword>
<dbReference type="Gene3D" id="3.30.1360.40">
    <property type="match status" value="1"/>
</dbReference>
<dbReference type="SMART" id="SM00796">
    <property type="entry name" value="AHS1"/>
    <property type="match status" value="1"/>
</dbReference>
<dbReference type="AlphaFoldDB" id="A0A511V7K1"/>
<comment type="caution">
    <text evidence="5">The sequence shown here is derived from an EMBL/GenBank/DDBJ whole genome shotgun (WGS) entry which is preliminary data.</text>
</comment>
<name>A0A511V7K1_9BACL</name>
<dbReference type="GO" id="GO:0016787">
    <property type="term" value="F:hydrolase activity"/>
    <property type="evidence" value="ECO:0007669"/>
    <property type="project" value="UniProtKB-KW"/>
</dbReference>
<dbReference type="InterPro" id="IPR029000">
    <property type="entry name" value="Cyclophilin-like_dom_sf"/>
</dbReference>
<dbReference type="SUPFAM" id="SSF50891">
    <property type="entry name" value="Cyclophilin-like"/>
    <property type="match status" value="1"/>
</dbReference>
<evidence type="ECO:0000313" key="6">
    <source>
        <dbReference type="Proteomes" id="UP000321157"/>
    </source>
</evidence>
<gene>
    <name evidence="5" type="ORF">ADA01nite_13580</name>
</gene>
<keyword evidence="6" id="KW-1185">Reference proteome</keyword>
<protein>
    <submittedName>
        <fullName evidence="5">Allophanate hydrolase</fullName>
    </submittedName>
</protein>
<dbReference type="PANTHER" id="PTHR34698">
    <property type="entry name" value="5-OXOPROLINASE SUBUNIT B"/>
    <property type="match status" value="1"/>
</dbReference>
<evidence type="ECO:0000313" key="5">
    <source>
        <dbReference type="EMBL" id="GEN33898.1"/>
    </source>
</evidence>
<sequence length="299" mass="33774">MNTMEKLTTRFTFGGDEFIYAEVSRAMNVEANFKVLAVTDEIRRCNIPGVTEICPANASYLIRYNPDIIRPLDLLDVLREIDEQKSDISGLTLQSRVVEIPIWYDDPITKECAAKFKDRHQDPSVSNLEFVMKINGFKDKEDFIHAHSSAPYLVSMVGFVPGTAWEFPLGVPQENIIEAPKYLRPRTQTPARAISMAGAFTVIYPVAGPGGYQLIGMSAVPVYDPEQKLEDLKDTLILAKAGDIWKHRPIDESEYNKIVAEVEAGTYRYNIKSIEFSPEEYFAKTQQYLNELTEGIAYA</sequence>
<proteinExistence type="predicted"/>
<dbReference type="Proteomes" id="UP000321157">
    <property type="component" value="Unassembled WGS sequence"/>
</dbReference>
<keyword evidence="2 5" id="KW-0378">Hydrolase</keyword>
<dbReference type="Pfam" id="PF02682">
    <property type="entry name" value="CT_C_D"/>
    <property type="match status" value="1"/>
</dbReference>
<dbReference type="GO" id="GO:0005524">
    <property type="term" value="F:ATP binding"/>
    <property type="evidence" value="ECO:0007669"/>
    <property type="project" value="UniProtKB-KW"/>
</dbReference>
<dbReference type="RefSeq" id="WP_146809195.1">
    <property type="nucleotide sequence ID" value="NZ_BJXX01000057.1"/>
</dbReference>
<dbReference type="InterPro" id="IPR010016">
    <property type="entry name" value="PxpB"/>
</dbReference>